<gene>
    <name evidence="5" type="ORF">PMAYCL1PPCAC_16066</name>
</gene>
<dbReference type="SMART" id="SM00430">
    <property type="entry name" value="HOLI"/>
    <property type="match status" value="1"/>
</dbReference>
<dbReference type="PANTHER" id="PTHR46011:SF6">
    <property type="entry name" value="HIGH ZINC ACTIVATED NUCLEAR RECEPTOR PROTEIN"/>
    <property type="match status" value="1"/>
</dbReference>
<evidence type="ECO:0000256" key="1">
    <source>
        <dbReference type="ARBA" id="ARBA00023015"/>
    </source>
</evidence>
<dbReference type="Proteomes" id="UP001328107">
    <property type="component" value="Unassembled WGS sequence"/>
</dbReference>
<name>A0AAN5HZD8_9BILA</name>
<keyword evidence="2" id="KW-0804">Transcription</keyword>
<evidence type="ECO:0000256" key="3">
    <source>
        <dbReference type="ARBA" id="ARBA00023170"/>
    </source>
</evidence>
<keyword evidence="1" id="KW-0805">Transcription regulation</keyword>
<dbReference type="SUPFAM" id="SSF48508">
    <property type="entry name" value="Nuclear receptor ligand-binding domain"/>
    <property type="match status" value="1"/>
</dbReference>
<organism evidence="5 6">
    <name type="scientific">Pristionchus mayeri</name>
    <dbReference type="NCBI Taxonomy" id="1317129"/>
    <lineage>
        <taxon>Eukaryota</taxon>
        <taxon>Metazoa</taxon>
        <taxon>Ecdysozoa</taxon>
        <taxon>Nematoda</taxon>
        <taxon>Chromadorea</taxon>
        <taxon>Rhabditida</taxon>
        <taxon>Rhabditina</taxon>
        <taxon>Diplogasteromorpha</taxon>
        <taxon>Diplogasteroidea</taxon>
        <taxon>Neodiplogasteridae</taxon>
        <taxon>Pristionchus</taxon>
    </lineage>
</organism>
<protein>
    <recommendedName>
        <fullName evidence="4">NR LBD domain-containing protein</fullName>
    </recommendedName>
</protein>
<evidence type="ECO:0000256" key="2">
    <source>
        <dbReference type="ARBA" id="ARBA00023163"/>
    </source>
</evidence>
<dbReference type="GO" id="GO:0003700">
    <property type="term" value="F:DNA-binding transcription factor activity"/>
    <property type="evidence" value="ECO:0007669"/>
    <property type="project" value="TreeGrafter"/>
</dbReference>
<dbReference type="PROSITE" id="PS51843">
    <property type="entry name" value="NR_LBD"/>
    <property type="match status" value="1"/>
</dbReference>
<keyword evidence="3" id="KW-0675">Receptor</keyword>
<dbReference type="GO" id="GO:0005634">
    <property type="term" value="C:nucleus"/>
    <property type="evidence" value="ECO:0007669"/>
    <property type="project" value="TreeGrafter"/>
</dbReference>
<dbReference type="EMBL" id="BTRK01000004">
    <property type="protein sequence ID" value="GMR45871.1"/>
    <property type="molecule type" value="Genomic_DNA"/>
</dbReference>
<dbReference type="Gene3D" id="1.10.565.10">
    <property type="entry name" value="Retinoid X Receptor"/>
    <property type="match status" value="1"/>
</dbReference>
<dbReference type="InterPro" id="IPR035500">
    <property type="entry name" value="NHR-like_dom_sf"/>
</dbReference>
<evidence type="ECO:0000259" key="4">
    <source>
        <dbReference type="PROSITE" id="PS51843"/>
    </source>
</evidence>
<keyword evidence="6" id="KW-1185">Reference proteome</keyword>
<feature type="non-terminal residue" evidence="5">
    <location>
        <position position="267"/>
    </location>
</feature>
<dbReference type="InterPro" id="IPR000536">
    <property type="entry name" value="Nucl_hrmn_rcpt_lig-bd"/>
</dbReference>
<accession>A0AAN5HZD8</accession>
<dbReference type="AlphaFoldDB" id="A0AAN5HZD8"/>
<proteinExistence type="predicted"/>
<evidence type="ECO:0000313" key="6">
    <source>
        <dbReference type="Proteomes" id="UP001328107"/>
    </source>
</evidence>
<reference evidence="6" key="1">
    <citation type="submission" date="2022-10" db="EMBL/GenBank/DDBJ databases">
        <title>Genome assembly of Pristionchus species.</title>
        <authorList>
            <person name="Yoshida K."/>
            <person name="Sommer R.J."/>
        </authorList>
    </citation>
    <scope>NUCLEOTIDE SEQUENCE [LARGE SCALE GENOMIC DNA]</scope>
    <source>
        <strain evidence="6">RS5460</strain>
    </source>
</reference>
<dbReference type="PANTHER" id="PTHR46011">
    <property type="entry name" value="NUCLEAR HORMONE RECEPTOR FAMILY MEMBER NHR-86-RELATED"/>
    <property type="match status" value="1"/>
</dbReference>
<feature type="domain" description="NR LBD" evidence="4">
    <location>
        <begin position="15"/>
        <end position="267"/>
    </location>
</feature>
<evidence type="ECO:0000313" key="5">
    <source>
        <dbReference type="EMBL" id="GMR45871.1"/>
    </source>
</evidence>
<dbReference type="Pfam" id="PF00104">
    <property type="entry name" value="Hormone_recep"/>
    <property type="match status" value="1"/>
</dbReference>
<sequence>MPTSTTLSNTTNHTDEISIIERMKQAYKTVRAIRRISELAARSDHKSVAPMDSANGNYELLPSTPALMNEGSRLLATALAEFATTSFDEFTSFSNDEQWLLVCAFQKPFHISDIAYRSIAEFGDKWTRHFTGYTHFMDIEYIEQYTAASGTEHHEETIRTTRYHYEKNIKPLRIEFARFAPREEELAAIFGFLFWNIDTDQEVRQEFFDFAEHYRTRILEDLRRYYARQQFAEYGQRIGELLCLCNLVLNRVPNHTNIYEIARLLDV</sequence>
<comment type="caution">
    <text evidence="5">The sequence shown here is derived from an EMBL/GenBank/DDBJ whole genome shotgun (WGS) entry which is preliminary data.</text>
</comment>